<gene>
    <name evidence="7" type="ORF">D7Z26_14315</name>
</gene>
<dbReference type="SMART" id="SM00060">
    <property type="entry name" value="FN3"/>
    <property type="match status" value="2"/>
</dbReference>
<dbReference type="InterPro" id="IPR008979">
    <property type="entry name" value="Galactose-bd-like_sf"/>
</dbReference>
<dbReference type="SUPFAM" id="SSF51445">
    <property type="entry name" value="(Trans)glycosidases"/>
    <property type="match status" value="2"/>
</dbReference>
<dbReference type="SUPFAM" id="SSF49785">
    <property type="entry name" value="Galactose-binding domain-like"/>
    <property type="match status" value="2"/>
</dbReference>
<keyword evidence="8" id="KW-1185">Reference proteome</keyword>
<dbReference type="InterPro" id="IPR013783">
    <property type="entry name" value="Ig-like_fold"/>
</dbReference>
<dbReference type="GO" id="GO:0045490">
    <property type="term" value="P:pectin catabolic process"/>
    <property type="evidence" value="ECO:0007669"/>
    <property type="project" value="TreeGrafter"/>
</dbReference>
<protein>
    <recommendedName>
        <fullName evidence="4">Arabinogalactan endo-beta-1,4-galactanase</fullName>
        <ecNumber evidence="4">3.2.1.89</ecNumber>
    </recommendedName>
</protein>
<evidence type="ECO:0000259" key="6">
    <source>
        <dbReference type="PROSITE" id="PS51272"/>
    </source>
</evidence>
<evidence type="ECO:0000256" key="1">
    <source>
        <dbReference type="ARBA" id="ARBA00010687"/>
    </source>
</evidence>
<evidence type="ECO:0000313" key="7">
    <source>
        <dbReference type="EMBL" id="RKP52924.1"/>
    </source>
</evidence>
<dbReference type="Pfam" id="PF07532">
    <property type="entry name" value="Big_4"/>
    <property type="match status" value="2"/>
</dbReference>
<dbReference type="OrthoDB" id="9768786at2"/>
<name>A0A494XXW0_9BACL</name>
<comment type="caution">
    <text evidence="7">The sequence shown here is derived from an EMBL/GenBank/DDBJ whole genome shotgun (WGS) entry which is preliminary data.</text>
</comment>
<dbReference type="InterPro" id="IPR003961">
    <property type="entry name" value="FN3_dom"/>
</dbReference>
<evidence type="ECO:0000256" key="3">
    <source>
        <dbReference type="ARBA" id="ARBA00023295"/>
    </source>
</evidence>
<feature type="domain" description="SLH" evidence="6">
    <location>
        <begin position="2022"/>
        <end position="2080"/>
    </location>
</feature>
<dbReference type="Pfam" id="PF07745">
    <property type="entry name" value="Glyco_hydro_53"/>
    <property type="match status" value="2"/>
</dbReference>
<comment type="similarity">
    <text evidence="1 4">Belongs to the glycosyl hydrolase 53 family.</text>
</comment>
<dbReference type="RefSeq" id="WP_120977668.1">
    <property type="nucleotide sequence ID" value="NZ_RBZM01000006.1"/>
</dbReference>
<dbReference type="GO" id="GO:0015926">
    <property type="term" value="F:glucosidase activity"/>
    <property type="evidence" value="ECO:0007669"/>
    <property type="project" value="InterPro"/>
</dbReference>
<accession>A0A494XXW0</accession>
<dbReference type="EC" id="3.2.1.89" evidence="4"/>
<dbReference type="GO" id="GO:0031218">
    <property type="term" value="F:arabinogalactan endo-1,4-beta-galactosidase activity"/>
    <property type="evidence" value="ECO:0007669"/>
    <property type="project" value="UniProtKB-EC"/>
</dbReference>
<dbReference type="Gene3D" id="1.20.1270.90">
    <property type="entry name" value="AF1782-like"/>
    <property type="match status" value="3"/>
</dbReference>
<feature type="domain" description="Fibronectin type-III" evidence="5">
    <location>
        <begin position="661"/>
        <end position="747"/>
    </location>
</feature>
<sequence length="2139" mass="229079">MRGYRRLLLSFLSLTLVISLISSVFSAGVHQAAAAASDPGTFIKGADISTLQAIEDAGGKYFDNGVEKDLLDILKDHGVNYIRLRVWNNPVQAGADPNGVYYNDKTHLVALAQRVKSKGLKLLVDFHYSDFWADPGAQVKPAEWVQYTTIADLKGALYNYTADVMQTLEAVNAYPDMVQIGNEINPGMLLKNNAGDSSNASLNGTGANLVELIKEGVRAVRETTPAGADRVKIMIHVAHSWSSTDTTTNSSYTTFYDRLNNNNVDFDVIGLSYYPYWHGSYKAFKNDMNFLSAKYNKEVVIAETAHPFTLEDGDGWENIAKQTEGDTNGFPITPAGQKAFLETVMNMVATVNNGKGLGVFYWEPAWIPVPKKAGVYQAGWKVNEGNAWDNQAFFDFQGNALPSLDAFRYLPGSFPTKEIATIMPLAGVTTNVKVKPTLPASVSLVYNDGDMGSVAVTWDWNEAALDKLKQVGTFKLYGSVAGSPIQASVNITTNPSGSANLALNPGFETSSGSGSNATFASWTPTNTTGTVSAGNGNGNIHGGAKSVSYYTTKVTSFSLKQTISNLTPGKTYVLKAWSSGDSWIPAGADKLQLFADDAGTRINKDMINYAWNDWRQYSLEIVPTSTSITIGLDVTTPAGNKWGVFDDVEFYEAVSIAKWGSAKTLTASQVDPTGMSLNWSGIDDPASVTGYKVYQNGKLIASDITSTNYRVTGLSQDTSYTFKVEASYGSDIWTSTGPSVTVKTEPFMKGVDISTLQELESLNVKFYDNGVQKDLLDILKDNGVNYIRLRIWNNPGSNARYFNDKDKTIAMAQRIKAKGMRFLLDFHYSDFWADPGQQNKPAAWKDLSFTDLKKALYDYTADILNSLKAKNAYPDMVQIGNEINNGILWDTGKTPNFDNLADLLKEGIKAVHDTNPANHDTKIMLHLAEGGNNEIYENFFDNMKSRNVEYDVIGMSYYPYWHGTFDQLQHNMDDMAERYGKQVVVAEAAYPYKVSASGGLVGQPQVDIAGFPATVEGQKTYLLATMNAVSKVKNGKGAGVFYWEPAWITGPANNWANLALFDTSGNALDSLKAYQYLPGDSIPLNRVNVFASLDCTVPKHTTPTLPATVKVLYSDGSIKDEAVVWDSYDATKLGIVGSFTLNGTIANTNLRAAIKIVVVPYQNLVKNPGFETGTMSDWTVTGSNPEATSIEINAGNAHTGQAAFHYAMGNSGGDFKVLQQYTGLANGTYKLTAWVSGGGGDNKLQLYAEGFGDVKKTVNIANTGWAAWKKYTVADIVVTNGTATIGVDAQSASSVWGQIDDIEFYQVVDASEIKVSAVGGVTELNGSRTLRMVAEVTPTNATDDTVAWSVTSANGSATNVAVIDANSGVLFAKANGVVKVKATSNGSPGVSGETLITISNVAPLTLVTGSNFSSVTGGQAATQAAAPFDGNTTTYFNTGANNAYVGKDLGAGNDKQVTTVRFYPRTGFENLMAGAIIQGSNSGTNTGYDNLYTISGTPAAGWNVVSLSNNKSYRYYRLAPVNGQSGSNVAELEFYYGVSKATLVDKITTALALSEAQYTTETWATLQTALTAAIGVNANIEAAQAEVNAAATALHSAIAGLVEQETETGEPGVSKTILVAKITAAQALDSTQYTTETWATLQTALTAAVSVNTNTDATQSEVNAAAAALQTAIAGLVESEPEVGEPEVSKTALVEVITTAQALDSTKFTAETWATLLTALTAAVDANENTEAAQSEVDAAAAALQAAIAGLIRVSDNNNPLPQTPVTPVSPGTIALTSAELIPDAKGNVAVKLSSESKEVKIPLSAIRNEAIKNINLQGENVSFGIPSALFKQLEALVSKNDAAGSSISLTWSPLSPSATEQLLNQASTRMAAQVKAVGEVYEFNFSITTNNGATQLLGKFNEPMTLRLKVAAGADPNVTGVYYIGNDGKLEYVEGYFDNGELVVQVNHFSKYAALELKKTFKDVQPNHWAAQVIAALAAKQIVNGVDAASFEPNRNITRAEFTALLVHVLKLTDKGTKSFTDVPENAWYADAVALAYQAGIVNGRNSNAFDPEGLISREEMVTMLMKAYAWKHSAPIGNTTSQTPFTDTSSISSWAREYARLAHDLSLINGKGAGVFAPKALTTRAEAAQVIYNLITH</sequence>
<dbReference type="CDD" id="cd00063">
    <property type="entry name" value="FN3"/>
    <property type="match status" value="1"/>
</dbReference>
<dbReference type="Pfam" id="PF00395">
    <property type="entry name" value="SLH"/>
    <property type="match status" value="3"/>
</dbReference>
<dbReference type="PANTHER" id="PTHR34983">
    <property type="entry name" value="ARABINOGALACTAN ENDO-BETA-1,4-GALACTANASE A"/>
    <property type="match status" value="1"/>
</dbReference>
<evidence type="ECO:0000256" key="4">
    <source>
        <dbReference type="RuleBase" id="RU361192"/>
    </source>
</evidence>
<organism evidence="7 8">
    <name type="scientific">Cohnella endophytica</name>
    <dbReference type="NCBI Taxonomy" id="2419778"/>
    <lineage>
        <taxon>Bacteria</taxon>
        <taxon>Bacillati</taxon>
        <taxon>Bacillota</taxon>
        <taxon>Bacilli</taxon>
        <taxon>Bacillales</taxon>
        <taxon>Paenibacillaceae</taxon>
        <taxon>Cohnella</taxon>
    </lineage>
</organism>
<dbReference type="InterPro" id="IPR011081">
    <property type="entry name" value="Big_4"/>
</dbReference>
<proteinExistence type="inferred from homology"/>
<comment type="catalytic activity">
    <reaction evidence="4">
        <text>The enzyme specifically hydrolyzes (1-&gt;4)-beta-D-galactosidic linkages in type I arabinogalactans.</text>
        <dbReference type="EC" id="3.2.1.89"/>
    </reaction>
</comment>
<dbReference type="Gene3D" id="2.60.120.260">
    <property type="entry name" value="Galactose-binding domain-like"/>
    <property type="match status" value="3"/>
</dbReference>
<dbReference type="InterPro" id="IPR036116">
    <property type="entry name" value="FN3_sf"/>
</dbReference>
<evidence type="ECO:0000313" key="8">
    <source>
        <dbReference type="Proteomes" id="UP000282076"/>
    </source>
</evidence>
<dbReference type="PROSITE" id="PS50853">
    <property type="entry name" value="FN3"/>
    <property type="match status" value="1"/>
</dbReference>
<feature type="domain" description="SLH" evidence="6">
    <location>
        <begin position="1958"/>
        <end position="2021"/>
    </location>
</feature>
<keyword evidence="3 4" id="KW-0326">Glycosidase</keyword>
<dbReference type="Pfam" id="PF07554">
    <property type="entry name" value="FIVAR"/>
    <property type="match status" value="3"/>
</dbReference>
<dbReference type="InterPro" id="IPR011683">
    <property type="entry name" value="Glyco_hydro_53"/>
</dbReference>
<dbReference type="SUPFAM" id="SSF49265">
    <property type="entry name" value="Fibronectin type III"/>
    <property type="match status" value="1"/>
</dbReference>
<dbReference type="InterPro" id="IPR001119">
    <property type="entry name" value="SLH_dom"/>
</dbReference>
<keyword evidence="4" id="KW-0732">Signal</keyword>
<evidence type="ECO:0000256" key="2">
    <source>
        <dbReference type="ARBA" id="ARBA00022801"/>
    </source>
</evidence>
<dbReference type="PANTHER" id="PTHR34983:SF2">
    <property type="entry name" value="ENDO-BETA-1,4-GALACTANASE"/>
    <property type="match status" value="1"/>
</dbReference>
<reference evidence="7 8" key="1">
    <citation type="submission" date="2018-10" db="EMBL/GenBank/DDBJ databases">
        <title>Cohnella sp. M2MS4P-1, whole genome shotgun sequence.</title>
        <authorList>
            <person name="Tuo L."/>
        </authorList>
    </citation>
    <scope>NUCLEOTIDE SEQUENCE [LARGE SCALE GENOMIC DNA]</scope>
    <source>
        <strain evidence="7 8">M2MS4P-1</strain>
    </source>
</reference>
<feature type="chain" id="PRO_5039741263" description="Arabinogalactan endo-beta-1,4-galactanase" evidence="4">
    <location>
        <begin position="28"/>
        <end position="2139"/>
    </location>
</feature>
<feature type="signal peptide" evidence="4">
    <location>
        <begin position="1"/>
        <end position="27"/>
    </location>
</feature>
<dbReference type="Gene3D" id="3.20.20.80">
    <property type="entry name" value="Glycosidases"/>
    <property type="match status" value="2"/>
</dbReference>
<dbReference type="Proteomes" id="UP000282076">
    <property type="component" value="Unassembled WGS sequence"/>
</dbReference>
<dbReference type="Pfam" id="PF00041">
    <property type="entry name" value="fn3"/>
    <property type="match status" value="1"/>
</dbReference>
<dbReference type="InterPro" id="IPR017853">
    <property type="entry name" value="GH"/>
</dbReference>
<dbReference type="Gene3D" id="2.60.40.10">
    <property type="entry name" value="Immunoglobulins"/>
    <property type="match status" value="1"/>
</dbReference>
<dbReference type="EMBL" id="RBZM01000006">
    <property type="protein sequence ID" value="RKP52924.1"/>
    <property type="molecule type" value="Genomic_DNA"/>
</dbReference>
<keyword evidence="2 4" id="KW-0378">Hydrolase</keyword>
<dbReference type="PROSITE" id="PS51272">
    <property type="entry name" value="SLH"/>
    <property type="match status" value="3"/>
</dbReference>
<feature type="domain" description="SLH" evidence="6">
    <location>
        <begin position="2084"/>
        <end position="2139"/>
    </location>
</feature>
<evidence type="ECO:0000259" key="5">
    <source>
        <dbReference type="PROSITE" id="PS50853"/>
    </source>
</evidence>